<dbReference type="EMBL" id="VNKQ01000006">
    <property type="protein sequence ID" value="KAG0650222.1"/>
    <property type="molecule type" value="Genomic_DNA"/>
</dbReference>
<dbReference type="GO" id="GO:0071949">
    <property type="term" value="F:FAD binding"/>
    <property type="evidence" value="ECO:0007669"/>
    <property type="project" value="InterPro"/>
</dbReference>
<gene>
    <name evidence="5" type="ORF">D0Z07_3376</name>
</gene>
<comment type="caution">
    <text evidence="5">The sequence shown here is derived from an EMBL/GenBank/DDBJ whole genome shotgun (WGS) entry which is preliminary data.</text>
</comment>
<dbReference type="GO" id="GO:0044550">
    <property type="term" value="P:secondary metabolite biosynthetic process"/>
    <property type="evidence" value="ECO:0007669"/>
    <property type="project" value="TreeGrafter"/>
</dbReference>
<dbReference type="Pfam" id="PF01494">
    <property type="entry name" value="FAD_binding_3"/>
    <property type="match status" value="1"/>
</dbReference>
<keyword evidence="3" id="KW-0560">Oxidoreductase</keyword>
<evidence type="ECO:0000256" key="3">
    <source>
        <dbReference type="ARBA" id="ARBA00023002"/>
    </source>
</evidence>
<dbReference type="AlphaFoldDB" id="A0A9P6VLJ3"/>
<dbReference type="OrthoDB" id="417877at2759"/>
<reference evidence="5" key="1">
    <citation type="submission" date="2019-07" db="EMBL/GenBank/DDBJ databases">
        <title>Hyphodiscus hymeniophilus genome sequencing and assembly.</title>
        <authorList>
            <person name="Kramer G."/>
            <person name="Nodwell J."/>
        </authorList>
    </citation>
    <scope>NUCLEOTIDE SEQUENCE</scope>
    <source>
        <strain evidence="5">ATCC 34498</strain>
    </source>
</reference>
<evidence type="ECO:0000256" key="2">
    <source>
        <dbReference type="ARBA" id="ARBA00022827"/>
    </source>
</evidence>
<dbReference type="SUPFAM" id="SSF51905">
    <property type="entry name" value="FAD/NAD(P)-binding domain"/>
    <property type="match status" value="1"/>
</dbReference>
<keyword evidence="2" id="KW-0274">FAD</keyword>
<evidence type="ECO:0000313" key="5">
    <source>
        <dbReference type="EMBL" id="KAG0650222.1"/>
    </source>
</evidence>
<dbReference type="PANTHER" id="PTHR46720:SF3">
    <property type="entry name" value="FAD-BINDING DOMAIN-CONTAINING PROTEIN-RELATED"/>
    <property type="match status" value="1"/>
</dbReference>
<dbReference type="PRINTS" id="PR00420">
    <property type="entry name" value="RNGMNOXGNASE"/>
</dbReference>
<dbReference type="Proteomes" id="UP000785200">
    <property type="component" value="Unassembled WGS sequence"/>
</dbReference>
<dbReference type="GO" id="GO:0004497">
    <property type="term" value="F:monooxygenase activity"/>
    <property type="evidence" value="ECO:0007669"/>
    <property type="project" value="UniProtKB-KW"/>
</dbReference>
<name>A0A9P6VLJ3_9HELO</name>
<protein>
    <submittedName>
        <fullName evidence="5">Monooxygenase</fullName>
    </submittedName>
</protein>
<feature type="domain" description="FAD-binding" evidence="4">
    <location>
        <begin position="12"/>
        <end position="171"/>
    </location>
</feature>
<proteinExistence type="predicted"/>
<evidence type="ECO:0000259" key="4">
    <source>
        <dbReference type="Pfam" id="PF01494"/>
    </source>
</evidence>
<accession>A0A9P6VLJ3</accession>
<keyword evidence="6" id="KW-1185">Reference proteome</keyword>
<dbReference type="InterPro" id="IPR036188">
    <property type="entry name" value="FAD/NAD-bd_sf"/>
</dbReference>
<evidence type="ECO:0000313" key="6">
    <source>
        <dbReference type="Proteomes" id="UP000785200"/>
    </source>
</evidence>
<organism evidence="5 6">
    <name type="scientific">Hyphodiscus hymeniophilus</name>
    <dbReference type="NCBI Taxonomy" id="353542"/>
    <lineage>
        <taxon>Eukaryota</taxon>
        <taxon>Fungi</taxon>
        <taxon>Dikarya</taxon>
        <taxon>Ascomycota</taxon>
        <taxon>Pezizomycotina</taxon>
        <taxon>Leotiomycetes</taxon>
        <taxon>Helotiales</taxon>
        <taxon>Hyphodiscaceae</taxon>
        <taxon>Hyphodiscus</taxon>
    </lineage>
</organism>
<evidence type="ECO:0000256" key="1">
    <source>
        <dbReference type="ARBA" id="ARBA00022630"/>
    </source>
</evidence>
<dbReference type="InterPro" id="IPR002938">
    <property type="entry name" value="FAD-bd"/>
</dbReference>
<keyword evidence="5" id="KW-0503">Monooxygenase</keyword>
<sequence length="413" mass="45493">MPSAITEEPRNIDVAIIGGGVGGLSAAIALSSLSNVTVRLFERHPHLTEYGAGISIAENSWKVLELLGAADSIRGAPTVPGAKRNGYTGEIVLPEPGIPRKRGPTRVRRTRLQAALGEQVPNGVIKFNKKLVSLENVEFGGVRLVFQDGTDATADLVVGADGIRSAVRQSLFPDYQLRYTGNTSFRTLCSAAALRHIPDFPLQTSWWFGVGGHVYMSPVDDPSDPDASFEFSCRSGLERDVSDPANYDPRIVEALSQVPEGNWKEFALFSGPCIENITGWDKVVLLGDASHPLAGAFGSGAGFALQDGWIIARALEHTQLSRDSVAEALRVFDSIRSPYYRKMYEFRESQKPLLQKVRQDTFENFDSTLRARMNETGLAGKRPAGWMDWIYKSDIEKVWEDYLQAERKGEHVH</sequence>
<dbReference type="InterPro" id="IPR051104">
    <property type="entry name" value="FAD_monoxygenase"/>
</dbReference>
<keyword evidence="1" id="KW-0285">Flavoprotein</keyword>
<dbReference type="Gene3D" id="3.50.50.60">
    <property type="entry name" value="FAD/NAD(P)-binding domain"/>
    <property type="match status" value="1"/>
</dbReference>
<dbReference type="PANTHER" id="PTHR46720">
    <property type="entry name" value="HYDROXYLASE, PUTATIVE (AFU_ORTHOLOGUE AFUA_3G01460)-RELATED"/>
    <property type="match status" value="1"/>
</dbReference>